<sequence>MTLPPRTTRTPRTADAPGPRGPRTTLAAGQGEQEGTQRRGLAARIHLGRAFHAESGSYFLLLGTTLFLVVFGLVMVLSSSSIDSFVAGGGFFGIFLKQGMFALIGIPLMLVVSLVPPMFWKRWAWILLIAACGVQLLVFGPLGVKVGENVGWIRVGGMTFQPAELIKVGLVLWLGFILARKRNALRTWREVLVPVLPIAGGAVGLVALGQDLGTVIIMASIVLGALFFAGVPVGKLGIMLAVGSVLAVIMTVVSDSRLRRVTEFLTGECDYAGGCWQATHGLYALAAGGVFGVGLGNSKAKWMWLPEADNDYIFAIIGEELGLIGAIVVILLFVVLAIGFIRVIRANTDTFARVATGAVMTWIIVQAFVNIGVVLNLLPVLGVPLPFVSSGGSSLVTTLVAMGIVLGFARKPTTEESPDVVPAVIGMRS</sequence>
<evidence type="ECO:0000256" key="21">
    <source>
        <dbReference type="ARBA" id="ARBA00049966"/>
    </source>
</evidence>
<dbReference type="EC" id="2.4.99.28" evidence="19"/>
<dbReference type="NCBIfam" id="TIGR02614">
    <property type="entry name" value="ftsW"/>
    <property type="match status" value="1"/>
</dbReference>
<evidence type="ECO:0000256" key="14">
    <source>
        <dbReference type="ARBA" id="ARBA00032370"/>
    </source>
</evidence>
<dbReference type="GO" id="GO:0009252">
    <property type="term" value="P:peptidoglycan biosynthetic process"/>
    <property type="evidence" value="ECO:0007669"/>
    <property type="project" value="UniProtKB-KW"/>
</dbReference>
<evidence type="ECO:0000256" key="5">
    <source>
        <dbReference type="ARBA" id="ARBA00022676"/>
    </source>
</evidence>
<comment type="caution">
    <text evidence="24">The sequence shown here is derived from an EMBL/GenBank/DDBJ whole genome shotgun (WGS) entry which is preliminary data.</text>
</comment>
<evidence type="ECO:0000256" key="1">
    <source>
        <dbReference type="ARBA" id="ARBA00004651"/>
    </source>
</evidence>
<dbReference type="EMBL" id="PSXY01000006">
    <property type="protein sequence ID" value="PPF69255.1"/>
    <property type="molecule type" value="Genomic_DNA"/>
</dbReference>
<feature type="transmembrane region" description="Helical" evidence="23">
    <location>
        <begin position="58"/>
        <end position="78"/>
    </location>
</feature>
<keyword evidence="12" id="KW-0131">Cell cycle</keyword>
<feature type="compositionally biased region" description="Low complexity" evidence="22">
    <location>
        <begin position="1"/>
        <end position="18"/>
    </location>
</feature>
<feature type="transmembrane region" description="Helical" evidence="23">
    <location>
        <begin position="191"/>
        <end position="208"/>
    </location>
</feature>
<evidence type="ECO:0000256" key="22">
    <source>
        <dbReference type="SAM" id="MobiDB-lite"/>
    </source>
</evidence>
<evidence type="ECO:0000256" key="12">
    <source>
        <dbReference type="ARBA" id="ARBA00023306"/>
    </source>
</evidence>
<feature type="transmembrane region" description="Helical" evidence="23">
    <location>
        <begin position="90"/>
        <end position="111"/>
    </location>
</feature>
<dbReference type="InterPro" id="IPR013437">
    <property type="entry name" value="FtsW"/>
</dbReference>
<keyword evidence="9" id="KW-0573">Peptidoglycan synthesis</keyword>
<evidence type="ECO:0000256" key="6">
    <source>
        <dbReference type="ARBA" id="ARBA00022679"/>
    </source>
</evidence>
<keyword evidence="5" id="KW-0328">Glycosyltransferase</keyword>
<evidence type="ECO:0000256" key="18">
    <source>
        <dbReference type="ARBA" id="ARBA00041418"/>
    </source>
</evidence>
<feature type="region of interest" description="Disordered" evidence="22">
    <location>
        <begin position="1"/>
        <end position="36"/>
    </location>
</feature>
<keyword evidence="8" id="KW-0133">Cell shape</keyword>
<dbReference type="GO" id="GO:0005886">
    <property type="term" value="C:plasma membrane"/>
    <property type="evidence" value="ECO:0007669"/>
    <property type="project" value="UniProtKB-SubCell"/>
</dbReference>
<keyword evidence="13" id="KW-0961">Cell wall biogenesis/degradation</keyword>
<dbReference type="GO" id="GO:0008955">
    <property type="term" value="F:peptidoglycan glycosyltransferase activity"/>
    <property type="evidence" value="ECO:0007669"/>
    <property type="project" value="UniProtKB-EC"/>
</dbReference>
<keyword evidence="4" id="KW-0132">Cell division</keyword>
<dbReference type="GO" id="GO:0015648">
    <property type="term" value="F:lipid-linked peptidoglycan transporter activity"/>
    <property type="evidence" value="ECO:0007669"/>
    <property type="project" value="TreeGrafter"/>
</dbReference>
<dbReference type="RefSeq" id="WP_104289852.1">
    <property type="nucleotide sequence ID" value="NZ_PSXY01000006.1"/>
</dbReference>
<dbReference type="PANTHER" id="PTHR30474:SF2">
    <property type="entry name" value="PEPTIDOGLYCAN GLYCOSYLTRANSFERASE FTSW-RELATED"/>
    <property type="match status" value="1"/>
</dbReference>
<dbReference type="Pfam" id="PF01098">
    <property type="entry name" value="FTSW_RODA_SPOVE"/>
    <property type="match status" value="1"/>
</dbReference>
<evidence type="ECO:0000256" key="7">
    <source>
        <dbReference type="ARBA" id="ARBA00022692"/>
    </source>
</evidence>
<organism evidence="24 25">
    <name type="scientific">Clavibacter michiganensis</name>
    <dbReference type="NCBI Taxonomy" id="28447"/>
    <lineage>
        <taxon>Bacteria</taxon>
        <taxon>Bacillati</taxon>
        <taxon>Actinomycetota</taxon>
        <taxon>Actinomycetes</taxon>
        <taxon>Micrococcales</taxon>
        <taxon>Microbacteriaceae</taxon>
        <taxon>Clavibacter</taxon>
    </lineage>
</organism>
<dbReference type="PANTHER" id="PTHR30474">
    <property type="entry name" value="CELL CYCLE PROTEIN"/>
    <property type="match status" value="1"/>
</dbReference>
<feature type="transmembrane region" description="Helical" evidence="23">
    <location>
        <begin position="387"/>
        <end position="409"/>
    </location>
</feature>
<feature type="transmembrane region" description="Helical" evidence="23">
    <location>
        <begin position="312"/>
        <end position="339"/>
    </location>
</feature>
<dbReference type="GO" id="GO:0008360">
    <property type="term" value="P:regulation of cell shape"/>
    <property type="evidence" value="ECO:0007669"/>
    <property type="project" value="UniProtKB-KW"/>
</dbReference>
<comment type="subcellular location">
    <subcellularLocation>
        <location evidence="1">Cell membrane</location>
        <topology evidence="1">Multi-pass membrane protein</topology>
    </subcellularLocation>
</comment>
<feature type="transmembrane region" description="Helical" evidence="23">
    <location>
        <begin position="236"/>
        <end position="254"/>
    </location>
</feature>
<keyword evidence="3" id="KW-1003">Cell membrane</keyword>
<keyword evidence="6" id="KW-0808">Transferase</keyword>
<feature type="transmembrane region" description="Helical" evidence="23">
    <location>
        <begin position="351"/>
        <end position="375"/>
    </location>
</feature>
<evidence type="ECO:0000256" key="16">
    <source>
        <dbReference type="ARBA" id="ARBA00038053"/>
    </source>
</evidence>
<keyword evidence="10 23" id="KW-1133">Transmembrane helix</keyword>
<feature type="transmembrane region" description="Helical" evidence="23">
    <location>
        <begin position="123"/>
        <end position="142"/>
    </location>
</feature>
<dbReference type="GO" id="GO:0032153">
    <property type="term" value="C:cell division site"/>
    <property type="evidence" value="ECO:0007669"/>
    <property type="project" value="TreeGrafter"/>
</dbReference>
<feature type="transmembrane region" description="Helical" evidence="23">
    <location>
        <begin position="214"/>
        <end position="231"/>
    </location>
</feature>
<evidence type="ECO:0000313" key="24">
    <source>
        <dbReference type="EMBL" id="PPF69255.1"/>
    </source>
</evidence>
<name>A0A2S5VVU7_9MICO</name>
<evidence type="ECO:0000256" key="19">
    <source>
        <dbReference type="ARBA" id="ARBA00044770"/>
    </source>
</evidence>
<evidence type="ECO:0000256" key="2">
    <source>
        <dbReference type="ARBA" id="ARBA00004752"/>
    </source>
</evidence>
<evidence type="ECO:0000256" key="15">
    <source>
        <dbReference type="ARBA" id="ARBA00033270"/>
    </source>
</evidence>
<keyword evidence="11 23" id="KW-0472">Membrane</keyword>
<feature type="transmembrane region" description="Helical" evidence="23">
    <location>
        <begin position="162"/>
        <end position="179"/>
    </location>
</feature>
<dbReference type="GO" id="GO:0051301">
    <property type="term" value="P:cell division"/>
    <property type="evidence" value="ECO:0007669"/>
    <property type="project" value="UniProtKB-KW"/>
</dbReference>
<dbReference type="InterPro" id="IPR001182">
    <property type="entry name" value="FtsW/RodA"/>
</dbReference>
<comment type="similarity">
    <text evidence="16">Belongs to the SEDS family. FtsW subfamily.</text>
</comment>
<proteinExistence type="inferred from homology"/>
<evidence type="ECO:0000256" key="13">
    <source>
        <dbReference type="ARBA" id="ARBA00023316"/>
    </source>
</evidence>
<evidence type="ECO:0000256" key="3">
    <source>
        <dbReference type="ARBA" id="ARBA00022475"/>
    </source>
</evidence>
<evidence type="ECO:0000256" key="11">
    <source>
        <dbReference type="ARBA" id="ARBA00023136"/>
    </source>
</evidence>
<reference evidence="24 25" key="1">
    <citation type="submission" date="2018-02" db="EMBL/GenBank/DDBJ databases">
        <title>Bacteriophage NCPPB3778 and a type I-E CRISPR drive the evolution of the US Biological Select Agent, Rathayibacter toxicus.</title>
        <authorList>
            <person name="Davis E.W.II."/>
            <person name="Tabima J.F."/>
            <person name="Weisberg A.J."/>
            <person name="Lopes L.D."/>
            <person name="Wiseman M.S."/>
            <person name="Wiseman M.S."/>
            <person name="Pupko T."/>
            <person name="Belcher M.S."/>
            <person name="Sechler A.J."/>
            <person name="Tancos M.A."/>
            <person name="Schroeder B.K."/>
            <person name="Murray T.D."/>
            <person name="Luster D.G."/>
            <person name="Schneider W.L."/>
            <person name="Rogers E."/>
            <person name="Andreote F.D."/>
            <person name="Grunwald N.J."/>
            <person name="Putnam M.L."/>
            <person name="Chang J.H."/>
        </authorList>
    </citation>
    <scope>NUCLEOTIDE SEQUENCE [LARGE SCALE GENOMIC DNA]</scope>
    <source>
        <strain evidence="24 25">AY1B3</strain>
    </source>
</reference>
<evidence type="ECO:0000256" key="8">
    <source>
        <dbReference type="ARBA" id="ARBA00022960"/>
    </source>
</evidence>
<comment type="pathway">
    <text evidence="2">Cell wall biogenesis; peptidoglycan biosynthesis.</text>
</comment>
<comment type="function">
    <text evidence="21">Peptidoglycan polymerase that is essential for cell division.</text>
</comment>
<dbReference type="AlphaFoldDB" id="A0A2S5VVU7"/>
<protein>
    <recommendedName>
        <fullName evidence="17">Probable peptidoglycan glycosyltransferase FtsW</fullName>
        <ecNumber evidence="19">2.4.99.28</ecNumber>
    </recommendedName>
    <alternativeName>
        <fullName evidence="18">Cell division protein FtsW</fullName>
    </alternativeName>
    <alternativeName>
        <fullName evidence="15">Cell wall polymerase</fullName>
    </alternativeName>
    <alternativeName>
        <fullName evidence="14">Peptidoglycan polymerase</fullName>
    </alternativeName>
</protein>
<evidence type="ECO:0000256" key="23">
    <source>
        <dbReference type="SAM" id="Phobius"/>
    </source>
</evidence>
<comment type="catalytic activity">
    <reaction evidence="20">
        <text>[GlcNAc-(1-&gt;4)-Mur2Ac(oyl-L-Ala-gamma-D-Glu-L-Lys-D-Ala-D-Ala)](n)-di-trans,octa-cis-undecaprenyl diphosphate + beta-D-GlcNAc-(1-&gt;4)-Mur2Ac(oyl-L-Ala-gamma-D-Glu-L-Lys-D-Ala-D-Ala)-di-trans,octa-cis-undecaprenyl diphosphate = [GlcNAc-(1-&gt;4)-Mur2Ac(oyl-L-Ala-gamma-D-Glu-L-Lys-D-Ala-D-Ala)](n+1)-di-trans,octa-cis-undecaprenyl diphosphate + di-trans,octa-cis-undecaprenyl diphosphate + H(+)</text>
        <dbReference type="Rhea" id="RHEA:23708"/>
        <dbReference type="Rhea" id="RHEA-COMP:9602"/>
        <dbReference type="Rhea" id="RHEA-COMP:9603"/>
        <dbReference type="ChEBI" id="CHEBI:15378"/>
        <dbReference type="ChEBI" id="CHEBI:58405"/>
        <dbReference type="ChEBI" id="CHEBI:60033"/>
        <dbReference type="ChEBI" id="CHEBI:78435"/>
        <dbReference type="EC" id="2.4.99.28"/>
    </reaction>
</comment>
<accession>A0A2S5VVU7</accession>
<evidence type="ECO:0000256" key="9">
    <source>
        <dbReference type="ARBA" id="ARBA00022984"/>
    </source>
</evidence>
<evidence type="ECO:0000313" key="25">
    <source>
        <dbReference type="Proteomes" id="UP000239241"/>
    </source>
</evidence>
<evidence type="ECO:0000256" key="20">
    <source>
        <dbReference type="ARBA" id="ARBA00049902"/>
    </source>
</evidence>
<dbReference type="GO" id="GO:0071555">
    <property type="term" value="P:cell wall organization"/>
    <property type="evidence" value="ECO:0007669"/>
    <property type="project" value="UniProtKB-KW"/>
</dbReference>
<evidence type="ECO:0000256" key="4">
    <source>
        <dbReference type="ARBA" id="ARBA00022618"/>
    </source>
</evidence>
<evidence type="ECO:0000256" key="17">
    <source>
        <dbReference type="ARBA" id="ARBA00041185"/>
    </source>
</evidence>
<gene>
    <name evidence="24" type="primary">ftsW</name>
    <name evidence="24" type="ORF">C5E16_05445</name>
</gene>
<dbReference type="Proteomes" id="UP000239241">
    <property type="component" value="Unassembled WGS sequence"/>
</dbReference>
<evidence type="ECO:0000256" key="10">
    <source>
        <dbReference type="ARBA" id="ARBA00022989"/>
    </source>
</evidence>
<keyword evidence="7 23" id="KW-0812">Transmembrane</keyword>